<keyword evidence="2" id="KW-0472">Membrane</keyword>
<evidence type="ECO:0000313" key="5">
    <source>
        <dbReference type="Proteomes" id="UP000823854"/>
    </source>
</evidence>
<keyword evidence="2" id="KW-0812">Transmembrane</keyword>
<protein>
    <recommendedName>
        <fullName evidence="3">Leucine rich repeat variant domain-containing protein</fullName>
    </recommendedName>
</protein>
<organism evidence="4 5">
    <name type="scientific">Candidatus Brachybacterium intestinipullorum</name>
    <dbReference type="NCBI Taxonomy" id="2838512"/>
    <lineage>
        <taxon>Bacteria</taxon>
        <taxon>Bacillati</taxon>
        <taxon>Actinomycetota</taxon>
        <taxon>Actinomycetes</taxon>
        <taxon>Micrococcales</taxon>
        <taxon>Dermabacteraceae</taxon>
        <taxon>Brachybacterium</taxon>
    </lineage>
</organism>
<feature type="region of interest" description="Disordered" evidence="1">
    <location>
        <begin position="60"/>
        <end position="132"/>
    </location>
</feature>
<feature type="compositionally biased region" description="Acidic residues" evidence="1">
    <location>
        <begin position="318"/>
        <end position="332"/>
    </location>
</feature>
<feature type="transmembrane region" description="Helical" evidence="2">
    <location>
        <begin position="268"/>
        <end position="294"/>
    </location>
</feature>
<evidence type="ECO:0000256" key="2">
    <source>
        <dbReference type="SAM" id="Phobius"/>
    </source>
</evidence>
<evidence type="ECO:0000313" key="4">
    <source>
        <dbReference type="EMBL" id="HJC68258.1"/>
    </source>
</evidence>
<proteinExistence type="predicted"/>
<sequence>MAEHRSTAEEAADPGTSPERLLELTEKHPQLHRLIVTNPSTPEVARQWILATNRWAQQAYEADAAPSGGDGTQDGSERSAEDIAEAPDDGASPEDADLDQGEPTQLHQVVPDVDPAPQDQPDEAVSAWGEYPEELVWGTSRAAGAGAAVAGNAAAEATDAQDSSTPPPAPPVPQAPAAQTSPSQSSPSSSVRLSPKASVVPLGAAETPAAAHEPTAQQAPTAAHEPQPGYGAAAYGYGSAAASAAPSAPAGPPSGEEDDADDGSRKKAWIACGGCLVLALVLLAVIGLGARALLSPPDEEQYTRDSSTTSAESAPQETTEEPTEEETTEEDPVSPAPDGALEMDELRSPTGNISCRLEEDSASCSVEDRDFSDAGLEDCEDGPFSLTVADEDAGRACGESFLSDSADTLEYDSSAVRGDMACTSRFDGMTCWNTMTGHGFTVNRVSYDTF</sequence>
<reference evidence="4" key="1">
    <citation type="journal article" date="2021" name="PeerJ">
        <title>Extensive microbial diversity within the chicken gut microbiome revealed by metagenomics and culture.</title>
        <authorList>
            <person name="Gilroy R."/>
            <person name="Ravi A."/>
            <person name="Getino M."/>
            <person name="Pursley I."/>
            <person name="Horton D.L."/>
            <person name="Alikhan N.F."/>
            <person name="Baker D."/>
            <person name="Gharbi K."/>
            <person name="Hall N."/>
            <person name="Watson M."/>
            <person name="Adriaenssens E.M."/>
            <person name="Foster-Nyarko E."/>
            <person name="Jarju S."/>
            <person name="Secka A."/>
            <person name="Antonio M."/>
            <person name="Oren A."/>
            <person name="Chaudhuri R.R."/>
            <person name="La Ragione R."/>
            <person name="Hildebrand F."/>
            <person name="Pallen M.J."/>
        </authorList>
    </citation>
    <scope>NUCLEOTIDE SEQUENCE</scope>
    <source>
        <strain evidence="4">CHK130-7132</strain>
    </source>
</reference>
<feature type="compositionally biased region" description="Low complexity" evidence="1">
    <location>
        <begin position="306"/>
        <end position="317"/>
    </location>
</feature>
<feature type="compositionally biased region" description="Pro residues" evidence="1">
    <location>
        <begin position="165"/>
        <end position="174"/>
    </location>
</feature>
<evidence type="ECO:0000256" key="1">
    <source>
        <dbReference type="SAM" id="MobiDB-lite"/>
    </source>
</evidence>
<accession>A0A9D2PXV8</accession>
<feature type="compositionally biased region" description="Acidic residues" evidence="1">
    <location>
        <begin position="82"/>
        <end position="100"/>
    </location>
</feature>
<feature type="region of interest" description="Disordered" evidence="1">
    <location>
        <begin position="297"/>
        <end position="346"/>
    </location>
</feature>
<dbReference type="AlphaFoldDB" id="A0A9D2PXV8"/>
<dbReference type="InterPro" id="IPR057893">
    <property type="entry name" value="LRV_2"/>
</dbReference>
<dbReference type="Pfam" id="PF25591">
    <property type="entry name" value="LRV_2"/>
    <property type="match status" value="1"/>
</dbReference>
<evidence type="ECO:0000259" key="3">
    <source>
        <dbReference type="Pfam" id="PF25591"/>
    </source>
</evidence>
<reference evidence="4" key="2">
    <citation type="submission" date="2021-04" db="EMBL/GenBank/DDBJ databases">
        <authorList>
            <person name="Gilroy R."/>
        </authorList>
    </citation>
    <scope>NUCLEOTIDE SEQUENCE</scope>
    <source>
        <strain evidence="4">CHK130-7132</strain>
    </source>
</reference>
<gene>
    <name evidence="4" type="ORF">H9932_01085</name>
</gene>
<feature type="region of interest" description="Disordered" evidence="1">
    <location>
        <begin position="1"/>
        <end position="26"/>
    </location>
</feature>
<feature type="domain" description="Leucine rich repeat variant" evidence="3">
    <location>
        <begin position="6"/>
        <end position="54"/>
    </location>
</feature>
<keyword evidence="2" id="KW-1133">Transmembrane helix</keyword>
<name>A0A9D2PXV8_9MICO</name>
<feature type="compositionally biased region" description="Low complexity" evidence="1">
    <location>
        <begin position="145"/>
        <end position="164"/>
    </location>
</feature>
<dbReference type="Proteomes" id="UP000823854">
    <property type="component" value="Unassembled WGS sequence"/>
</dbReference>
<comment type="caution">
    <text evidence="4">The sequence shown here is derived from an EMBL/GenBank/DDBJ whole genome shotgun (WGS) entry which is preliminary data.</text>
</comment>
<feature type="region of interest" description="Disordered" evidence="1">
    <location>
        <begin position="145"/>
        <end position="263"/>
    </location>
</feature>
<feature type="compositionally biased region" description="Low complexity" evidence="1">
    <location>
        <begin position="204"/>
        <end position="248"/>
    </location>
</feature>
<dbReference type="EMBL" id="DWWC01000023">
    <property type="protein sequence ID" value="HJC68258.1"/>
    <property type="molecule type" value="Genomic_DNA"/>
</dbReference>
<feature type="compositionally biased region" description="Low complexity" evidence="1">
    <location>
        <begin position="108"/>
        <end position="125"/>
    </location>
</feature>
<feature type="compositionally biased region" description="Low complexity" evidence="1">
    <location>
        <begin position="175"/>
        <end position="191"/>
    </location>
</feature>